<dbReference type="Proteomes" id="UP000594263">
    <property type="component" value="Unplaced"/>
</dbReference>
<accession>A0A7N0UJM9</accession>
<evidence type="ECO:0000313" key="1">
    <source>
        <dbReference type="EnsemblPlants" id="Kaladp0070s0048.1.v1.1.CDS.1"/>
    </source>
</evidence>
<dbReference type="EnsemblPlants" id="Kaladp0070s0048.1.v1.1">
    <property type="protein sequence ID" value="Kaladp0070s0048.1.v1.1.CDS.1"/>
    <property type="gene ID" value="Kaladp0070s0048.v1.1"/>
</dbReference>
<dbReference type="AlphaFoldDB" id="A0A7N0UJM9"/>
<name>A0A7N0UJM9_KALFE</name>
<evidence type="ECO:0000313" key="2">
    <source>
        <dbReference type="Proteomes" id="UP000594263"/>
    </source>
</evidence>
<organism evidence="1 2">
    <name type="scientific">Kalanchoe fedtschenkoi</name>
    <name type="common">Lavender scallops</name>
    <name type="synonym">South American air plant</name>
    <dbReference type="NCBI Taxonomy" id="63787"/>
    <lineage>
        <taxon>Eukaryota</taxon>
        <taxon>Viridiplantae</taxon>
        <taxon>Streptophyta</taxon>
        <taxon>Embryophyta</taxon>
        <taxon>Tracheophyta</taxon>
        <taxon>Spermatophyta</taxon>
        <taxon>Magnoliopsida</taxon>
        <taxon>eudicotyledons</taxon>
        <taxon>Gunneridae</taxon>
        <taxon>Pentapetalae</taxon>
        <taxon>Saxifragales</taxon>
        <taxon>Crassulaceae</taxon>
        <taxon>Kalanchoe</taxon>
    </lineage>
</organism>
<protein>
    <submittedName>
        <fullName evidence="1">Uncharacterized protein</fullName>
    </submittedName>
</protein>
<sequence>MQSLKCFSGFRVADWCNDESLYNLTEEEGKGIFISSLLHHFSYLSASHFVQISDSVTTYKSKFIIITSFCSNLSFRNDGFFESLLAHSFLICFLPQLTTIANVSRVSLSGLAPRSVKDLNFNFTR</sequence>
<keyword evidence="2" id="KW-1185">Reference proteome</keyword>
<reference evidence="1" key="1">
    <citation type="submission" date="2021-01" db="UniProtKB">
        <authorList>
            <consortium name="EnsemblPlants"/>
        </authorList>
    </citation>
    <scope>IDENTIFICATION</scope>
</reference>
<dbReference type="Gramene" id="Kaladp0070s0048.1.v1.1">
    <property type="protein sequence ID" value="Kaladp0070s0048.1.v1.1.CDS.1"/>
    <property type="gene ID" value="Kaladp0070s0048.v1.1"/>
</dbReference>
<proteinExistence type="predicted"/>